<comment type="caution">
    <text evidence="3">The sequence shown here is derived from an EMBL/GenBank/DDBJ whole genome shotgun (WGS) entry which is preliminary data.</text>
</comment>
<keyword evidence="4" id="KW-1185">Reference proteome</keyword>
<protein>
    <recommendedName>
        <fullName evidence="2">Acyl-CoA thioesterase-like N-terminal HotDog domain-containing protein</fullName>
    </recommendedName>
</protein>
<gene>
    <name evidence="3" type="ORF">QRT03_22990</name>
</gene>
<feature type="compositionally biased region" description="Basic and acidic residues" evidence="1">
    <location>
        <begin position="1"/>
        <end position="19"/>
    </location>
</feature>
<dbReference type="SUPFAM" id="SSF54637">
    <property type="entry name" value="Thioesterase/thiol ester dehydrase-isomerase"/>
    <property type="match status" value="2"/>
</dbReference>
<feature type="region of interest" description="Disordered" evidence="1">
    <location>
        <begin position="1"/>
        <end position="25"/>
    </location>
</feature>
<evidence type="ECO:0000313" key="4">
    <source>
        <dbReference type="Proteomes" id="UP001231924"/>
    </source>
</evidence>
<dbReference type="Pfam" id="PF13622">
    <property type="entry name" value="4HBT_3"/>
    <property type="match status" value="1"/>
</dbReference>
<dbReference type="Gene3D" id="3.10.129.10">
    <property type="entry name" value="Hotdog Thioesterase"/>
    <property type="match status" value="2"/>
</dbReference>
<dbReference type="Proteomes" id="UP001231924">
    <property type="component" value="Unassembled WGS sequence"/>
</dbReference>
<dbReference type="CDD" id="cd03443">
    <property type="entry name" value="PaaI_thioesterase"/>
    <property type="match status" value="1"/>
</dbReference>
<dbReference type="InterPro" id="IPR029069">
    <property type="entry name" value="HotDog_dom_sf"/>
</dbReference>
<feature type="domain" description="Acyl-CoA thioesterase-like N-terminal HotDog" evidence="2">
    <location>
        <begin position="198"/>
        <end position="276"/>
    </location>
</feature>
<dbReference type="EMBL" id="JASVWF010000005">
    <property type="protein sequence ID" value="MDL5158852.1"/>
    <property type="molecule type" value="Genomic_DNA"/>
</dbReference>
<evidence type="ECO:0000313" key="3">
    <source>
        <dbReference type="EMBL" id="MDL5158852.1"/>
    </source>
</evidence>
<reference evidence="3 4" key="1">
    <citation type="submission" date="2023-06" db="EMBL/GenBank/DDBJ databases">
        <title>Actinomycetospora Odt1-22.</title>
        <authorList>
            <person name="Supong K."/>
        </authorList>
    </citation>
    <scope>NUCLEOTIDE SEQUENCE [LARGE SCALE GENOMIC DNA]</scope>
    <source>
        <strain evidence="3 4">Odt1-22</strain>
    </source>
</reference>
<organism evidence="3 4">
    <name type="scientific">Actinomycetospora termitidis</name>
    <dbReference type="NCBI Taxonomy" id="3053470"/>
    <lineage>
        <taxon>Bacteria</taxon>
        <taxon>Bacillati</taxon>
        <taxon>Actinomycetota</taxon>
        <taxon>Actinomycetes</taxon>
        <taxon>Pseudonocardiales</taxon>
        <taxon>Pseudonocardiaceae</taxon>
        <taxon>Actinomycetospora</taxon>
    </lineage>
</organism>
<dbReference type="RefSeq" id="WP_286055390.1">
    <property type="nucleotide sequence ID" value="NZ_JASVWF010000005.1"/>
</dbReference>
<proteinExistence type="predicted"/>
<name>A0ABT7MG56_9PSEU</name>
<evidence type="ECO:0000256" key="1">
    <source>
        <dbReference type="SAM" id="MobiDB-lite"/>
    </source>
</evidence>
<accession>A0ABT7MG56</accession>
<sequence length="286" mass="30288">MNDRAERGDGESGDPHDGSVSDDPTPLAVLRRLVDEEAPLASIHAATHARLTHVERGRCEARMPTVIGDGLLESVLILADFVLGVAYSSSLRAGDRIVTVRLGVQLIGRPLPGEELGATGTLDDSRSGVGLSSATITDREGRTVARCVGRNAVLTDGLAEQYGRTAPAWAARPTAWRMLMPHRGENPTRDGTTMIAHPDRWTANAVGVVQGGALAGLAARGLSHALDVLPDDFTITYVRSVRAGEGPVRCRVVVEHAGRRLRAGRAELVDDHGKLLASAAGSSFRH</sequence>
<evidence type="ECO:0000259" key="2">
    <source>
        <dbReference type="Pfam" id="PF13622"/>
    </source>
</evidence>
<dbReference type="InterPro" id="IPR049449">
    <property type="entry name" value="TesB_ACOT8-like_N"/>
</dbReference>